<dbReference type="PANTHER" id="PTHR17630:SF44">
    <property type="entry name" value="PROTEIN AIM2"/>
    <property type="match status" value="1"/>
</dbReference>
<gene>
    <name evidence="2" type="ORF">K402DRAFT_356696</name>
</gene>
<sequence length="245" mass="26989">MASNTPSKCCTIGVKHEGKSTGEIGKLGEYPAYFAYPEDKSTKTAILLITDVIGHEFINVQLIADQFAANGYFVAMPDLFNGDPVALNPPEGFQIMDWLKNHGTEQVDPIVESSIKELRGKYGVQKLGAVGYCFGAKYVARFLKSGQIDAGFMAHPSFVTADEVKGMEGPLSIAASETDHIFPAEKRHETEAILKEMSIAYQINLFSDVEHGFAVRGDISKPRAKFAKEQAFYQAVQWFDEHVKA</sequence>
<dbReference type="GO" id="GO:0016787">
    <property type="term" value="F:hydrolase activity"/>
    <property type="evidence" value="ECO:0007669"/>
    <property type="project" value="UniProtKB-KW"/>
</dbReference>
<evidence type="ECO:0000313" key="3">
    <source>
        <dbReference type="Proteomes" id="UP000800041"/>
    </source>
</evidence>
<dbReference type="AlphaFoldDB" id="A0A6G1GXS8"/>
<organism evidence="2 3">
    <name type="scientific">Aulographum hederae CBS 113979</name>
    <dbReference type="NCBI Taxonomy" id="1176131"/>
    <lineage>
        <taxon>Eukaryota</taxon>
        <taxon>Fungi</taxon>
        <taxon>Dikarya</taxon>
        <taxon>Ascomycota</taxon>
        <taxon>Pezizomycotina</taxon>
        <taxon>Dothideomycetes</taxon>
        <taxon>Pleosporomycetidae</taxon>
        <taxon>Aulographales</taxon>
        <taxon>Aulographaceae</taxon>
    </lineage>
</organism>
<proteinExistence type="predicted"/>
<reference evidence="2" key="1">
    <citation type="journal article" date="2020" name="Stud. Mycol.">
        <title>101 Dothideomycetes genomes: a test case for predicting lifestyles and emergence of pathogens.</title>
        <authorList>
            <person name="Haridas S."/>
            <person name="Albert R."/>
            <person name="Binder M."/>
            <person name="Bloem J."/>
            <person name="Labutti K."/>
            <person name="Salamov A."/>
            <person name="Andreopoulos B."/>
            <person name="Baker S."/>
            <person name="Barry K."/>
            <person name="Bills G."/>
            <person name="Bluhm B."/>
            <person name="Cannon C."/>
            <person name="Castanera R."/>
            <person name="Culley D."/>
            <person name="Daum C."/>
            <person name="Ezra D."/>
            <person name="Gonzalez J."/>
            <person name="Henrissat B."/>
            <person name="Kuo A."/>
            <person name="Liang C."/>
            <person name="Lipzen A."/>
            <person name="Lutzoni F."/>
            <person name="Magnuson J."/>
            <person name="Mondo S."/>
            <person name="Nolan M."/>
            <person name="Ohm R."/>
            <person name="Pangilinan J."/>
            <person name="Park H.-J."/>
            <person name="Ramirez L."/>
            <person name="Alfaro M."/>
            <person name="Sun H."/>
            <person name="Tritt A."/>
            <person name="Yoshinaga Y."/>
            <person name="Zwiers L.-H."/>
            <person name="Turgeon B."/>
            <person name="Goodwin S."/>
            <person name="Spatafora J."/>
            <person name="Crous P."/>
            <person name="Grigoriev I."/>
        </authorList>
    </citation>
    <scope>NUCLEOTIDE SEQUENCE</scope>
    <source>
        <strain evidence="2">CBS 113979</strain>
    </source>
</reference>
<feature type="domain" description="Dienelactone hydrolase" evidence="1">
    <location>
        <begin position="32"/>
        <end position="242"/>
    </location>
</feature>
<dbReference type="EMBL" id="ML977160">
    <property type="protein sequence ID" value="KAF1985763.1"/>
    <property type="molecule type" value="Genomic_DNA"/>
</dbReference>
<dbReference type="InterPro" id="IPR002925">
    <property type="entry name" value="Dienelactn_hydro"/>
</dbReference>
<dbReference type="Proteomes" id="UP000800041">
    <property type="component" value="Unassembled WGS sequence"/>
</dbReference>
<dbReference type="OrthoDB" id="17560at2759"/>
<keyword evidence="2" id="KW-0378">Hydrolase</keyword>
<dbReference type="InterPro" id="IPR029058">
    <property type="entry name" value="AB_hydrolase_fold"/>
</dbReference>
<dbReference type="Pfam" id="PF01738">
    <property type="entry name" value="DLH"/>
    <property type="match status" value="1"/>
</dbReference>
<dbReference type="SUPFAM" id="SSF53474">
    <property type="entry name" value="alpha/beta-Hydrolases"/>
    <property type="match status" value="1"/>
</dbReference>
<keyword evidence="3" id="KW-1185">Reference proteome</keyword>
<name>A0A6G1GXS8_9PEZI</name>
<protein>
    <submittedName>
        <fullName evidence="2">Alpha/beta-hydrolase</fullName>
    </submittedName>
</protein>
<dbReference type="Gene3D" id="3.40.50.1820">
    <property type="entry name" value="alpha/beta hydrolase"/>
    <property type="match status" value="1"/>
</dbReference>
<dbReference type="PANTHER" id="PTHR17630">
    <property type="entry name" value="DIENELACTONE HYDROLASE"/>
    <property type="match status" value="1"/>
</dbReference>
<accession>A0A6G1GXS8</accession>
<evidence type="ECO:0000313" key="2">
    <source>
        <dbReference type="EMBL" id="KAF1985763.1"/>
    </source>
</evidence>
<evidence type="ECO:0000259" key="1">
    <source>
        <dbReference type="Pfam" id="PF01738"/>
    </source>
</evidence>